<dbReference type="CDD" id="cd00397">
    <property type="entry name" value="DNA_BRE_C"/>
    <property type="match status" value="1"/>
</dbReference>
<dbReference type="EMBL" id="LHPG02000007">
    <property type="protein sequence ID" value="PRW56952.1"/>
    <property type="molecule type" value="Genomic_DNA"/>
</dbReference>
<dbReference type="InterPro" id="IPR005097">
    <property type="entry name" value="Sacchrp_dh_NADP-bd"/>
</dbReference>
<evidence type="ECO:0000256" key="3">
    <source>
        <dbReference type="SAM" id="MobiDB-lite"/>
    </source>
</evidence>
<organism evidence="5 6">
    <name type="scientific">Chlorella sorokiniana</name>
    <name type="common">Freshwater green alga</name>
    <dbReference type="NCBI Taxonomy" id="3076"/>
    <lineage>
        <taxon>Eukaryota</taxon>
        <taxon>Viridiplantae</taxon>
        <taxon>Chlorophyta</taxon>
        <taxon>core chlorophytes</taxon>
        <taxon>Trebouxiophyceae</taxon>
        <taxon>Chlorellales</taxon>
        <taxon>Chlorellaceae</taxon>
        <taxon>Chlorella clade</taxon>
        <taxon>Chlorella</taxon>
    </lineage>
</organism>
<dbReference type="InterPro" id="IPR011010">
    <property type="entry name" value="DNA_brk_join_enz"/>
</dbReference>
<feature type="compositionally biased region" description="Acidic residues" evidence="3">
    <location>
        <begin position="162"/>
        <end position="173"/>
    </location>
</feature>
<gene>
    <name evidence="5" type="ORF">C2E21_4211</name>
</gene>
<keyword evidence="6" id="KW-1185">Reference proteome</keyword>
<dbReference type="PANTHER" id="PTHR12286:SF5">
    <property type="entry name" value="SACCHAROPINE DEHYDROGENASE-LIKE OXIDOREDUCTASE"/>
    <property type="match status" value="1"/>
</dbReference>
<keyword evidence="1" id="KW-0233">DNA recombination</keyword>
<dbReference type="AlphaFoldDB" id="A0A2P6TSA8"/>
<dbReference type="SUPFAM" id="SSF51735">
    <property type="entry name" value="NAD(P)-binding Rossmann-fold domains"/>
    <property type="match status" value="1"/>
</dbReference>
<feature type="region of interest" description="Disordered" evidence="3">
    <location>
        <begin position="616"/>
        <end position="636"/>
    </location>
</feature>
<dbReference type="SUPFAM" id="SSF56349">
    <property type="entry name" value="DNA breaking-rejoining enzymes"/>
    <property type="match status" value="1"/>
</dbReference>
<dbReference type="Proteomes" id="UP000239899">
    <property type="component" value="Unassembled WGS sequence"/>
</dbReference>
<dbReference type="GO" id="GO:0015074">
    <property type="term" value="P:DNA integration"/>
    <property type="evidence" value="ECO:0007669"/>
    <property type="project" value="InterPro"/>
</dbReference>
<evidence type="ECO:0000256" key="2">
    <source>
        <dbReference type="ARBA" id="ARBA00038048"/>
    </source>
</evidence>
<dbReference type="GO" id="GO:0005886">
    <property type="term" value="C:plasma membrane"/>
    <property type="evidence" value="ECO:0007669"/>
    <property type="project" value="TreeGrafter"/>
</dbReference>
<reference evidence="5 6" key="1">
    <citation type="journal article" date="2018" name="Plant J.">
        <title>Genome sequences of Chlorella sorokiniana UTEX 1602 and Micractinium conductrix SAG 241.80: implications to maltose excretion by a green alga.</title>
        <authorList>
            <person name="Arriola M.B."/>
            <person name="Velmurugan N."/>
            <person name="Zhang Y."/>
            <person name="Plunkett M.H."/>
            <person name="Hondzo H."/>
            <person name="Barney B.M."/>
        </authorList>
    </citation>
    <scope>NUCLEOTIDE SEQUENCE [LARGE SCALE GENOMIC DNA]</scope>
    <source>
        <strain evidence="6">UTEX 1602</strain>
    </source>
</reference>
<protein>
    <submittedName>
        <fullName evidence="5">Saccharopine dehydrogenase isoform A</fullName>
    </submittedName>
</protein>
<feature type="domain" description="Saccharopine dehydrogenase NADP binding" evidence="4">
    <location>
        <begin position="647"/>
        <end position="779"/>
    </location>
</feature>
<comment type="caution">
    <text evidence="5">The sequence shown here is derived from an EMBL/GenBank/DDBJ whole genome shotgun (WGS) entry which is preliminary data.</text>
</comment>
<evidence type="ECO:0000313" key="6">
    <source>
        <dbReference type="Proteomes" id="UP000239899"/>
    </source>
</evidence>
<dbReference type="PANTHER" id="PTHR12286">
    <property type="entry name" value="SACCHAROPINE DEHYDROGENASE-LIKE OXIDOREDUCTASE"/>
    <property type="match status" value="1"/>
</dbReference>
<proteinExistence type="inferred from homology"/>
<dbReference type="Pfam" id="PF03435">
    <property type="entry name" value="Sacchrp_dh_NADP"/>
    <property type="match status" value="1"/>
</dbReference>
<evidence type="ECO:0000313" key="5">
    <source>
        <dbReference type="EMBL" id="PRW56952.1"/>
    </source>
</evidence>
<name>A0A2P6TSA8_CHLSO</name>
<dbReference type="InterPro" id="IPR013762">
    <property type="entry name" value="Integrase-like_cat_sf"/>
</dbReference>
<dbReference type="GO" id="GO:0006310">
    <property type="term" value="P:DNA recombination"/>
    <property type="evidence" value="ECO:0007669"/>
    <property type="project" value="UniProtKB-KW"/>
</dbReference>
<feature type="compositionally biased region" description="Low complexity" evidence="3">
    <location>
        <begin position="130"/>
        <end position="161"/>
    </location>
</feature>
<dbReference type="InterPro" id="IPR036291">
    <property type="entry name" value="NAD(P)-bd_dom_sf"/>
</dbReference>
<dbReference type="Gene3D" id="1.10.443.10">
    <property type="entry name" value="Intergrase catalytic core"/>
    <property type="match status" value="1"/>
</dbReference>
<accession>A0A2P6TSA8</accession>
<dbReference type="GO" id="GO:0003677">
    <property type="term" value="F:DNA binding"/>
    <property type="evidence" value="ECO:0007669"/>
    <property type="project" value="InterPro"/>
</dbReference>
<evidence type="ECO:0000256" key="1">
    <source>
        <dbReference type="ARBA" id="ARBA00023172"/>
    </source>
</evidence>
<dbReference type="Gene3D" id="3.40.50.720">
    <property type="entry name" value="NAD(P)-binding Rossmann-like Domain"/>
    <property type="match status" value="1"/>
</dbReference>
<dbReference type="GO" id="GO:0009247">
    <property type="term" value="P:glycolipid biosynthetic process"/>
    <property type="evidence" value="ECO:0007669"/>
    <property type="project" value="TreeGrafter"/>
</dbReference>
<comment type="similarity">
    <text evidence="2">Belongs to the saccharopine dehydrogenase family.</text>
</comment>
<dbReference type="InterPro" id="IPR051276">
    <property type="entry name" value="Saccharopine_DH-like_oxidrdct"/>
</dbReference>
<sequence>MIARGVAAASQAACSSLSAGAPRPAARQALRRPLTAAVGWRRALSLAASSAAPSSSVQLTPDTDVAAAVHAACERLGKPVPEAAVQALLDNWYTTAGELAALPDETARSLGLPLRLKAVVGELLSQQEAAAESSSQGAVQTDSSAAEAPDAARSSSASSSGDEADEAVSDSDADSGLAEALEAMRGSGGEADAAAAAAWDQADLPIEQRRCPPIRRAGFSRADAPKVVKRTTPRKYALSESELTPALQAEMEALHRFLTVRFFGAQQDPISDVTARKYADHIRGMLGWLHRERGVPLDQLSLSALLPSSGREGVSLVFDYLLWLSRERDISVRTEGLVIRSAGVAAKYLYHSESKANPGRGDRPYADLEVIKELRSMSTTNKRQWKVAPRVADEEAKWISWPDYLRLCGELRRECAALSHLGKRRTHAAVATSLQRYLIFAIFSCVPDRQRTLRELEVGRTLVKDRQGRWVIRHGPGDYKTGRAYGERPPLTLSPHIYPELEAFMDKWRAALQPRHNLLFTQQNGEPFTDKSLYKVFWTTAYRLTGKKCNPHLVRDSIVTYLRGSGASERELEALALYMGHSIEEQRSTYDRRTKQQKVEPAVELLASLNARALGMSGGSSGSGSGSGSGSDSGGSGAMASNRAFDVVIWGATGFTGRLVAEHLARDYKTGVKWALAGRSKERLEKLRLELSEQYGGELKEVPILVADLRDQASMDGMAAQTRVVLSTAGPFALIGSPVVAAAVRSGCHYVDITGETPWVKEVIAAHHEEAKSKGLRIVPCCGFDSTPFDLGALLVVDHLKKRYGKQAARVLNVVLGSKGGVSGGTIASGMNAFAEMKARPELREDAGSVYSLCPADARGADGEFWGVQYSQELGKYLGPFVMQACNNRVVHRSNYLLGWAGNDFRYQESVAAKSWFAAKSIQLGTLAVVAAMSQTWLHPLLKKVLPAQGEGPSRENMLGGFFKNRVLAWSKEEGGAAPLLVQAEVGDPHRDGGYWGTSRMLLEAALCLALQQKELDASTEVQKGGVLTPASAMGMLLVDRLRNAGMTFKVLEEGQAAA</sequence>
<feature type="region of interest" description="Disordered" evidence="3">
    <location>
        <begin position="130"/>
        <end position="175"/>
    </location>
</feature>
<evidence type="ECO:0000259" key="4">
    <source>
        <dbReference type="Pfam" id="PF03435"/>
    </source>
</evidence>
<dbReference type="OrthoDB" id="71417at2759"/>